<protein>
    <submittedName>
        <fullName evidence="1">Uncharacterized protein</fullName>
    </submittedName>
</protein>
<sequence>MPSPFSLGTSPKLPVMPATQYIPEQGKYGLRNKEGPLNNDHLCPDTDVTRPVVLFVYQPIEGLIQRHRDLHWSLGWEVSNKGFRLIHIQTHNDVRDPQPIPRYVYWGAQTKTAGNATRMAQKFLIGNLSLQQRQQIESIAQTVEWNCQNWIDVLLRKLVEHGVITSAAWAEAMAGARGAYRDRLAD</sequence>
<reference evidence="1 2" key="1">
    <citation type="submission" date="2019-01" db="EMBL/GenBank/DDBJ databases">
        <title>Draft genome sequences of three monokaryotic isolates of the white-rot basidiomycete fungus Dichomitus squalens.</title>
        <authorList>
            <consortium name="DOE Joint Genome Institute"/>
            <person name="Lopez S.C."/>
            <person name="Andreopoulos B."/>
            <person name="Pangilinan J."/>
            <person name="Lipzen A."/>
            <person name="Riley R."/>
            <person name="Ahrendt S."/>
            <person name="Ng V."/>
            <person name="Barry K."/>
            <person name="Daum C."/>
            <person name="Grigoriev I.V."/>
            <person name="Hilden K.S."/>
            <person name="Makela M.R."/>
            <person name="de Vries R.P."/>
        </authorList>
    </citation>
    <scope>NUCLEOTIDE SEQUENCE [LARGE SCALE GENOMIC DNA]</scope>
    <source>
        <strain evidence="1 2">CBS 464.89</strain>
    </source>
</reference>
<keyword evidence="2" id="KW-1185">Reference proteome</keyword>
<accession>A0A4Q9PSR0</accession>
<evidence type="ECO:0000313" key="2">
    <source>
        <dbReference type="Proteomes" id="UP000292082"/>
    </source>
</evidence>
<dbReference type="AlphaFoldDB" id="A0A4Q9PSR0"/>
<proteinExistence type="predicted"/>
<gene>
    <name evidence="1" type="ORF">BD310DRAFT_949447</name>
</gene>
<name>A0A4Q9PSR0_9APHY</name>
<evidence type="ECO:0000313" key="1">
    <source>
        <dbReference type="EMBL" id="TBU57459.1"/>
    </source>
</evidence>
<dbReference type="EMBL" id="ML145137">
    <property type="protein sequence ID" value="TBU57459.1"/>
    <property type="molecule type" value="Genomic_DNA"/>
</dbReference>
<dbReference type="Proteomes" id="UP000292082">
    <property type="component" value="Unassembled WGS sequence"/>
</dbReference>
<organism evidence="1 2">
    <name type="scientific">Dichomitus squalens</name>
    <dbReference type="NCBI Taxonomy" id="114155"/>
    <lineage>
        <taxon>Eukaryota</taxon>
        <taxon>Fungi</taxon>
        <taxon>Dikarya</taxon>
        <taxon>Basidiomycota</taxon>
        <taxon>Agaricomycotina</taxon>
        <taxon>Agaricomycetes</taxon>
        <taxon>Polyporales</taxon>
        <taxon>Polyporaceae</taxon>
        <taxon>Dichomitus</taxon>
    </lineage>
</organism>